<dbReference type="InterPro" id="IPR037401">
    <property type="entry name" value="SnoaL-like"/>
</dbReference>
<protein>
    <submittedName>
        <fullName evidence="2">Nuclear transport factor 2 family protein</fullName>
    </submittedName>
</protein>
<evidence type="ECO:0000313" key="3">
    <source>
        <dbReference type="Proteomes" id="UP001206639"/>
    </source>
</evidence>
<dbReference type="Proteomes" id="UP001206639">
    <property type="component" value="Unassembled WGS sequence"/>
</dbReference>
<feature type="domain" description="SnoaL-like" evidence="1">
    <location>
        <begin position="19"/>
        <end position="104"/>
    </location>
</feature>
<keyword evidence="3" id="KW-1185">Reference proteome</keyword>
<evidence type="ECO:0000259" key="1">
    <source>
        <dbReference type="Pfam" id="PF12680"/>
    </source>
</evidence>
<proteinExistence type="predicted"/>
<comment type="caution">
    <text evidence="2">The sequence shown here is derived from an EMBL/GenBank/DDBJ whole genome shotgun (WGS) entry which is preliminary data.</text>
</comment>
<dbReference type="InterPro" id="IPR032710">
    <property type="entry name" value="NTF2-like_dom_sf"/>
</dbReference>
<dbReference type="Gene3D" id="3.10.450.50">
    <property type="match status" value="1"/>
</dbReference>
<reference evidence="3" key="1">
    <citation type="submission" date="2023-07" db="EMBL/GenBank/DDBJ databases">
        <authorList>
            <person name="Deng Y."/>
            <person name="Zhang Y.-Q."/>
        </authorList>
    </citation>
    <scope>NUCLEOTIDE SEQUENCE [LARGE SCALE GENOMIC DNA]</scope>
    <source>
        <strain evidence="3">CPCC 205710</strain>
    </source>
</reference>
<dbReference type="RefSeq" id="WP_260995459.1">
    <property type="nucleotide sequence ID" value="NZ_JAODWD010000006.1"/>
</dbReference>
<accession>A0ABT2MGI0</accession>
<sequence length="133" mass="14886">MSMHDVTKRFKAALGELHENRDVEPLVELFGDDASLTKAGLPHGQHGKDGARTFWQHYREVFDSIEASFSHTVTDDGVAYLEWTSEGTLRDGTEFRYDGVSVLEGSEQGIDSFRTYYDTASFLSAEKRSALST</sequence>
<dbReference type="EMBL" id="JAODWD010000006">
    <property type="protein sequence ID" value="MCT7661393.1"/>
    <property type="molecule type" value="Genomic_DNA"/>
</dbReference>
<gene>
    <name evidence="2" type="ORF">N4S67_23585</name>
</gene>
<evidence type="ECO:0000313" key="2">
    <source>
        <dbReference type="EMBL" id="MCT7661393.1"/>
    </source>
</evidence>
<organism evidence="2 3">
    <name type="scientific">Mycobacterium deserti</name>
    <dbReference type="NCBI Taxonomy" id="2978347"/>
    <lineage>
        <taxon>Bacteria</taxon>
        <taxon>Bacillati</taxon>
        <taxon>Actinomycetota</taxon>
        <taxon>Actinomycetes</taxon>
        <taxon>Mycobacteriales</taxon>
        <taxon>Mycobacteriaceae</taxon>
        <taxon>Mycobacterium</taxon>
    </lineage>
</organism>
<dbReference type="Pfam" id="PF12680">
    <property type="entry name" value="SnoaL_2"/>
    <property type="match status" value="1"/>
</dbReference>
<dbReference type="SUPFAM" id="SSF54427">
    <property type="entry name" value="NTF2-like"/>
    <property type="match status" value="1"/>
</dbReference>
<name>A0ABT2MGI0_9MYCO</name>